<evidence type="ECO:0000256" key="1">
    <source>
        <dbReference type="ARBA" id="ARBA00010790"/>
    </source>
</evidence>
<dbReference type="InterPro" id="IPR036188">
    <property type="entry name" value="FAD/NAD-bd_sf"/>
</dbReference>
<evidence type="ECO:0000256" key="5">
    <source>
        <dbReference type="SAM" id="SignalP"/>
    </source>
</evidence>
<feature type="signal peptide" evidence="5">
    <location>
        <begin position="1"/>
        <end position="18"/>
    </location>
</feature>
<dbReference type="SMART" id="SM00236">
    <property type="entry name" value="fCBD"/>
    <property type="match status" value="1"/>
</dbReference>
<dbReference type="InterPro" id="IPR035971">
    <property type="entry name" value="CBD_sf"/>
</dbReference>
<feature type="compositionally biased region" description="Pro residues" evidence="4">
    <location>
        <begin position="887"/>
        <end position="900"/>
    </location>
</feature>
<feature type="chain" id="PRO_5043669211" evidence="5">
    <location>
        <begin position="19"/>
        <end position="985"/>
    </location>
</feature>
<dbReference type="Pfam" id="PF16010">
    <property type="entry name" value="CDH-cyt"/>
    <property type="match status" value="1"/>
</dbReference>
<dbReference type="Gene3D" id="3.50.50.60">
    <property type="entry name" value="FAD/NAD(P)-binding domain"/>
    <property type="match status" value="1"/>
</dbReference>
<evidence type="ECO:0000313" key="7">
    <source>
        <dbReference type="Proteomes" id="UP000472372"/>
    </source>
</evidence>
<feature type="compositionally biased region" description="Low complexity" evidence="4">
    <location>
        <begin position="779"/>
        <end position="799"/>
    </location>
</feature>
<dbReference type="Gene3D" id="2.60.40.1210">
    <property type="entry name" value="Cellobiose dehydrogenase, cytochrome domain"/>
    <property type="match status" value="1"/>
</dbReference>
<evidence type="ECO:0000256" key="4">
    <source>
        <dbReference type="SAM" id="MobiDB-lite"/>
    </source>
</evidence>
<sequence>MARSIFLSSALFVLRVAAQTSSQYIDDKSGITFQGIHDASGFKFGIALPEKTTTDFIAQIQAPITNDGGWAGFSMGTSMTGNLLVTAWPHQGKIISSFREATGYTNPAVKEGDFKMSPIPDGTYVNDTAFSYTFLCSNCISADDPLKGLVVYKEPNVNVLGWAYSNKALTDPTSASAVLNYHDAGFGMFGLPMANASSADYPKWAAMAVAGTPGAGNSTTPVSGGNSTAPATPVGGNATIANATYDYIVAGGGAAGIIAAERLAESGASVLLIERGGPSYASSGNKDVLSWNDTVTMYDVPGYGYYLSDMGTPAYCSDTADMAGCLLGGGTAVNAMMYVRPQERDFDDKWPAGWKWTDVSAAAERLYERNPGQTHGSEDGIRHDDGAYGVLSKFFAGQGWTETDFIKNPNSKVNVYGHPPWNVANGLRSGVVRTYLPLAQKLKNFKLMMNTKVVRAVREGSTVSGVEIETATGQRVIYNVKTGGGVILAAGSMSTPRILFNSGIGPSEQLQTVASGSTGVKLPAKADWIDLPVGAEIKDHPIFTVKFNTSAPLAGTDKNALIKPNQTTIDLFAKGSGLLAESGQRLNWWSSVNTTDGSEVFFQGTCNSPADNTIQMKVYITHGLKSVGSLGITAAGATNFITEPHMNSDVDKEAITMMMDRLIAMAQGGNSTLKLIAPTGVSNVTGADLIKSFKTGSHYVGTAKMGKKGDAGVVVDTDTKVYGTDNLFVVDASIHPDLPTGNTQAIVMVAAEVAAARILKLGGGSSKPNSPAASTIPDATTSTMPVASSAAPTATSTPDAPSPAPVESATPVSSASPIASAPTDPDESTPADPDEPTPAAPTEPTPAEPVEPTPADPDNSTPTDPDDSTPTDPDEPTPAAPTESAPAAPPTPAQPSPSGPGPYERCGGQGFTGSTSCANGWKCVVQNDWYSQCLPSSSFKRDLRQASFARREVVQGKKPVSPARVSAHIHAGEVGRASFLDSYRG</sequence>
<keyword evidence="2 5" id="KW-0732">Signal</keyword>
<dbReference type="SUPFAM" id="SSF57180">
    <property type="entry name" value="Cellulose-binding domain"/>
    <property type="match status" value="1"/>
</dbReference>
<feature type="compositionally biased region" description="Acidic residues" evidence="4">
    <location>
        <begin position="824"/>
        <end position="835"/>
    </location>
</feature>
<dbReference type="PROSITE" id="PS51164">
    <property type="entry name" value="CBM1_2"/>
    <property type="match status" value="1"/>
</dbReference>
<protein>
    <submittedName>
        <fullName evidence="6">Choline dehydrogenase</fullName>
    </submittedName>
</protein>
<dbReference type="GO" id="GO:0050660">
    <property type="term" value="F:flavin adenine dinucleotide binding"/>
    <property type="evidence" value="ECO:0007669"/>
    <property type="project" value="InterPro"/>
</dbReference>
<dbReference type="PANTHER" id="PTHR47190:SF4">
    <property type="entry name" value="DEHYDROGENASE, PUTATIVE-RELATED"/>
    <property type="match status" value="1"/>
</dbReference>
<dbReference type="InterPro" id="IPR000254">
    <property type="entry name" value="CBD"/>
</dbReference>
<feature type="compositionally biased region" description="Pro residues" evidence="4">
    <location>
        <begin position="836"/>
        <end position="855"/>
    </location>
</feature>
<reference evidence="6" key="1">
    <citation type="submission" date="2021-02" db="EMBL/GenBank/DDBJ databases">
        <authorList>
            <person name="Syme A R."/>
            <person name="Syme A R."/>
            <person name="Moolhuijzen P."/>
        </authorList>
    </citation>
    <scope>NUCLEOTIDE SEQUENCE</scope>
    <source>
        <strain evidence="6">W1-1</strain>
    </source>
</reference>
<name>A0A6S6WFE5_9PLEO</name>
<proteinExistence type="inferred from homology"/>
<dbReference type="AlphaFoldDB" id="A0A6S6WFE5"/>
<dbReference type="PROSITE" id="PS00562">
    <property type="entry name" value="CBM1_1"/>
    <property type="match status" value="1"/>
</dbReference>
<dbReference type="SUPFAM" id="SSF51905">
    <property type="entry name" value="FAD/NAD(P)-binding domain"/>
    <property type="match status" value="1"/>
</dbReference>
<dbReference type="InterPro" id="IPR053208">
    <property type="entry name" value="GMC_Oxidoreductase_CD"/>
</dbReference>
<dbReference type="PROSITE" id="PS00623">
    <property type="entry name" value="GMC_OXRED_1"/>
    <property type="match status" value="1"/>
</dbReference>
<comment type="similarity">
    <text evidence="1 3">Belongs to the GMC oxidoreductase family.</text>
</comment>
<dbReference type="EMBL" id="HG992986">
    <property type="protein sequence ID" value="CAE7213224.1"/>
    <property type="molecule type" value="Genomic_DNA"/>
</dbReference>
<gene>
    <name evidence="6" type="ORF">PTTW11_10418</name>
</gene>
<dbReference type="CDD" id="cd09630">
    <property type="entry name" value="CDH_like_cytochrome"/>
    <property type="match status" value="1"/>
</dbReference>
<keyword evidence="3" id="KW-0285">Flavoprotein</keyword>
<dbReference type="Pfam" id="PF00732">
    <property type="entry name" value="GMC_oxred_N"/>
    <property type="match status" value="1"/>
</dbReference>
<dbReference type="InterPro" id="IPR007867">
    <property type="entry name" value="GMC_OxRtase_C"/>
</dbReference>
<feature type="compositionally biased region" description="Acidic residues" evidence="4">
    <location>
        <begin position="864"/>
        <end position="875"/>
    </location>
</feature>
<dbReference type="InterPro" id="IPR000172">
    <property type="entry name" value="GMC_OxRdtase_N"/>
</dbReference>
<dbReference type="GO" id="GO:0030248">
    <property type="term" value="F:cellulose binding"/>
    <property type="evidence" value="ECO:0007669"/>
    <property type="project" value="InterPro"/>
</dbReference>
<dbReference type="Proteomes" id="UP000472372">
    <property type="component" value="Chromosome 10"/>
</dbReference>
<accession>A0A6S6WFE5</accession>
<dbReference type="Pfam" id="PF05199">
    <property type="entry name" value="GMC_oxred_C"/>
    <property type="match status" value="1"/>
</dbReference>
<dbReference type="PROSITE" id="PS00624">
    <property type="entry name" value="GMC_OXRED_2"/>
    <property type="match status" value="1"/>
</dbReference>
<dbReference type="Gene3D" id="3.30.410.10">
    <property type="entry name" value="Cholesterol Oxidase, domain 2"/>
    <property type="match status" value="1"/>
</dbReference>
<dbReference type="GO" id="GO:0005975">
    <property type="term" value="P:carbohydrate metabolic process"/>
    <property type="evidence" value="ECO:0007669"/>
    <property type="project" value="InterPro"/>
</dbReference>
<dbReference type="GO" id="GO:0016614">
    <property type="term" value="F:oxidoreductase activity, acting on CH-OH group of donors"/>
    <property type="evidence" value="ECO:0007669"/>
    <property type="project" value="InterPro"/>
</dbReference>
<dbReference type="GO" id="GO:0005576">
    <property type="term" value="C:extracellular region"/>
    <property type="evidence" value="ECO:0007669"/>
    <property type="project" value="InterPro"/>
</dbReference>
<organism evidence="6 7">
    <name type="scientific">Pyrenophora teres f. teres</name>
    <dbReference type="NCBI Taxonomy" id="97479"/>
    <lineage>
        <taxon>Eukaryota</taxon>
        <taxon>Fungi</taxon>
        <taxon>Dikarya</taxon>
        <taxon>Ascomycota</taxon>
        <taxon>Pezizomycotina</taxon>
        <taxon>Dothideomycetes</taxon>
        <taxon>Pleosporomycetidae</taxon>
        <taxon>Pleosporales</taxon>
        <taxon>Pleosporineae</taxon>
        <taxon>Pleosporaceae</taxon>
        <taxon>Pyrenophora</taxon>
    </lineage>
</organism>
<feature type="region of interest" description="Disordered" evidence="4">
    <location>
        <begin position="762"/>
        <end position="911"/>
    </location>
</feature>
<dbReference type="InterPro" id="IPR015920">
    <property type="entry name" value="Cellobiose_DH-like_cyt"/>
</dbReference>
<dbReference type="PANTHER" id="PTHR47190">
    <property type="entry name" value="DEHYDROGENASE, PUTATIVE-RELATED"/>
    <property type="match status" value="1"/>
</dbReference>
<evidence type="ECO:0000313" key="6">
    <source>
        <dbReference type="EMBL" id="CAE7213224.1"/>
    </source>
</evidence>
<dbReference type="Pfam" id="PF00734">
    <property type="entry name" value="CBM_1"/>
    <property type="match status" value="1"/>
</dbReference>
<evidence type="ECO:0000256" key="3">
    <source>
        <dbReference type="RuleBase" id="RU003968"/>
    </source>
</evidence>
<feature type="compositionally biased region" description="Low complexity" evidence="4">
    <location>
        <begin position="808"/>
        <end position="823"/>
    </location>
</feature>
<dbReference type="SUPFAM" id="SSF54373">
    <property type="entry name" value="FAD-linked reductases, C-terminal domain"/>
    <property type="match status" value="1"/>
</dbReference>
<evidence type="ECO:0000256" key="2">
    <source>
        <dbReference type="ARBA" id="ARBA00022729"/>
    </source>
</evidence>
<dbReference type="SUPFAM" id="SSF49344">
    <property type="entry name" value="CBD9-like"/>
    <property type="match status" value="1"/>
</dbReference>
<keyword evidence="3" id="KW-0274">FAD</keyword>